<evidence type="ECO:0000313" key="10">
    <source>
        <dbReference type="Proteomes" id="UP000719412"/>
    </source>
</evidence>
<evidence type="ECO:0000259" key="8">
    <source>
        <dbReference type="PROSITE" id="PS51303"/>
    </source>
</evidence>
<dbReference type="PANTHER" id="PTHR24211">
    <property type="entry name" value="LIM DOMAIN-CONTAINING PROTEIN"/>
    <property type="match status" value="1"/>
</dbReference>
<gene>
    <name evidence="9" type="ORF">GEV33_012020</name>
</gene>
<evidence type="ECO:0000256" key="1">
    <source>
        <dbReference type="ARBA" id="ARBA00022723"/>
    </source>
</evidence>
<dbReference type="FunFam" id="2.10.110.10:FF:000005">
    <property type="entry name" value="Testin isoform 1"/>
    <property type="match status" value="1"/>
</dbReference>
<organism evidence="9 10">
    <name type="scientific">Tenebrio molitor</name>
    <name type="common">Yellow mealworm beetle</name>
    <dbReference type="NCBI Taxonomy" id="7067"/>
    <lineage>
        <taxon>Eukaryota</taxon>
        <taxon>Metazoa</taxon>
        <taxon>Ecdysozoa</taxon>
        <taxon>Arthropoda</taxon>
        <taxon>Hexapoda</taxon>
        <taxon>Insecta</taxon>
        <taxon>Pterygota</taxon>
        <taxon>Neoptera</taxon>
        <taxon>Endopterygota</taxon>
        <taxon>Coleoptera</taxon>
        <taxon>Polyphaga</taxon>
        <taxon>Cucujiformia</taxon>
        <taxon>Tenebrionidae</taxon>
        <taxon>Tenebrio</taxon>
    </lineage>
</organism>
<dbReference type="PANTHER" id="PTHR24211:SF22">
    <property type="entry name" value="TESTIN"/>
    <property type="match status" value="1"/>
</dbReference>
<keyword evidence="3 5" id="KW-0862">Zinc</keyword>
<dbReference type="CDD" id="cd09341">
    <property type="entry name" value="LIM2_Testin_like"/>
    <property type="match status" value="1"/>
</dbReference>
<evidence type="ECO:0000256" key="6">
    <source>
        <dbReference type="SAM" id="MobiDB-lite"/>
    </source>
</evidence>
<feature type="domain" description="LIM zinc-binding" evidence="7">
    <location>
        <begin position="636"/>
        <end position="696"/>
    </location>
</feature>
<dbReference type="SUPFAM" id="SSF57716">
    <property type="entry name" value="Glucocorticoid receptor-like (DNA-binding domain)"/>
    <property type="match status" value="2"/>
</dbReference>
<dbReference type="InterPro" id="IPR010442">
    <property type="entry name" value="PET_domain"/>
</dbReference>
<reference evidence="9" key="2">
    <citation type="submission" date="2021-08" db="EMBL/GenBank/DDBJ databases">
        <authorList>
            <person name="Eriksson T."/>
        </authorList>
    </citation>
    <scope>NUCLEOTIDE SEQUENCE</scope>
    <source>
        <strain evidence="9">Stoneville</strain>
        <tissue evidence="9">Whole head</tissue>
    </source>
</reference>
<dbReference type="InterPro" id="IPR047120">
    <property type="entry name" value="Pk/Esn/Tes"/>
</dbReference>
<dbReference type="PROSITE" id="PS51303">
    <property type="entry name" value="PET"/>
    <property type="match status" value="1"/>
</dbReference>
<evidence type="ECO:0000256" key="5">
    <source>
        <dbReference type="PROSITE-ProRule" id="PRU00125"/>
    </source>
</evidence>
<dbReference type="InterPro" id="IPR001781">
    <property type="entry name" value="Znf_LIM"/>
</dbReference>
<evidence type="ECO:0000256" key="4">
    <source>
        <dbReference type="ARBA" id="ARBA00023038"/>
    </source>
</evidence>
<feature type="domain" description="PET" evidence="8">
    <location>
        <begin position="87"/>
        <end position="193"/>
    </location>
</feature>
<protein>
    <recommendedName>
        <fullName evidence="11">Testin</fullName>
    </recommendedName>
</protein>
<feature type="domain" description="LIM zinc-binding" evidence="7">
    <location>
        <begin position="570"/>
        <end position="635"/>
    </location>
</feature>
<keyword evidence="4 5" id="KW-0440">LIM domain</keyword>
<name>A0A8J6HAL3_TENMO</name>
<dbReference type="PROSITE" id="PS00478">
    <property type="entry name" value="LIM_DOMAIN_1"/>
    <property type="match status" value="2"/>
</dbReference>
<dbReference type="Pfam" id="PF06297">
    <property type="entry name" value="PET"/>
    <property type="match status" value="1"/>
</dbReference>
<evidence type="ECO:0000313" key="9">
    <source>
        <dbReference type="EMBL" id="KAH0810776.1"/>
    </source>
</evidence>
<evidence type="ECO:0000256" key="3">
    <source>
        <dbReference type="ARBA" id="ARBA00022833"/>
    </source>
</evidence>
<dbReference type="Pfam" id="PF00412">
    <property type="entry name" value="LIM"/>
    <property type="match status" value="3"/>
</dbReference>
<comment type="caution">
    <text evidence="9">The sequence shown here is derived from an EMBL/GenBank/DDBJ whole genome shotgun (WGS) entry which is preliminary data.</text>
</comment>
<evidence type="ECO:0000256" key="2">
    <source>
        <dbReference type="ARBA" id="ARBA00022737"/>
    </source>
</evidence>
<evidence type="ECO:0008006" key="11">
    <source>
        <dbReference type="Google" id="ProtNLM"/>
    </source>
</evidence>
<reference evidence="9" key="1">
    <citation type="journal article" date="2020" name="J Insects Food Feed">
        <title>The yellow mealworm (Tenebrio molitor) genome: a resource for the emerging insects as food and feed industry.</title>
        <authorList>
            <person name="Eriksson T."/>
            <person name="Andere A."/>
            <person name="Kelstrup H."/>
            <person name="Emery V."/>
            <person name="Picard C."/>
        </authorList>
    </citation>
    <scope>NUCLEOTIDE SEQUENCE</scope>
    <source>
        <strain evidence="9">Stoneville</strain>
        <tissue evidence="9">Whole head</tissue>
    </source>
</reference>
<keyword evidence="10" id="KW-1185">Reference proteome</keyword>
<keyword evidence="1 5" id="KW-0479">Metal-binding</keyword>
<feature type="region of interest" description="Disordered" evidence="6">
    <location>
        <begin position="430"/>
        <end position="455"/>
    </location>
</feature>
<dbReference type="Gene3D" id="2.10.110.10">
    <property type="entry name" value="Cysteine Rich Protein"/>
    <property type="match status" value="3"/>
</dbReference>
<sequence>MSVESENLPAPNWLSELELKREKRLKARLGHEAGAGAPCIKCSEKCPGLDLHFWRKICKNCKCSKEDHDVHDDDIYGWAQFQLLGSKPNRIKKKIVLPGKKDEVELDWAPKGNTETIDRYLKTLSPESLPVKGSQAAQARKQLLQKQIPIHDIDPTLCHELTDSELAKMQDYIKHMKDSAGVGQVIQYNVNAKFLTNRYPKGVPSIETVQLLGENKSGTLTKQFEKLGVQDQKELDAFFDKIPKPHNMTVQTEKFGYVTQLTVDQEKLGYGVEASTNTEELGLASQIPANSDKHAQRLVYNYSEGQDLANSGPNFAGNLETNKKLGYVSQAQLTHPHNQDVLSSPPNYARIAEINQNTGDGDLANLAALEANRKLGYVGQPPLAQLHSQELSGLPANYAKNVEVNQNKGSLSRFAREQMLHDPQVGYVARAEPGSTHDPQVGYVPRAEPGSTNEINRNTMYMPHYAPGKLNVHSEQQNPSVVGNVRDLAFGTHDLTNSNYNKPLEMYTPNKLTVAENQLVPNPVKIGAIRDISYDYEGPEIKSAIQGENKMFEGMEVARKVPDDVEIQTKQCRKCSKFFEPGEFGIFVEKSNALYHSECFKCAGCNQSLADLFYFYDKESDNIYCGRDFAKIRGIPRCKACDELIFVKEYCLAENSTFHLKHFCCFECDQALAGQNYVVEESQPVCLPCFEKLKANKCLACRRVIMADEEGVKLKDGIHFHLADECFCCFKCKKPLHGAKLLFRNNKLYCSHDCFGNDQ</sequence>
<dbReference type="SMART" id="SM00132">
    <property type="entry name" value="LIM"/>
    <property type="match status" value="3"/>
</dbReference>
<dbReference type="Proteomes" id="UP000719412">
    <property type="component" value="Unassembled WGS sequence"/>
</dbReference>
<evidence type="ECO:0000259" key="7">
    <source>
        <dbReference type="PROSITE" id="PS50023"/>
    </source>
</evidence>
<proteinExistence type="predicted"/>
<dbReference type="AlphaFoldDB" id="A0A8J6HAL3"/>
<keyword evidence="2" id="KW-0677">Repeat</keyword>
<dbReference type="EMBL" id="JABDTM020027269">
    <property type="protein sequence ID" value="KAH0810776.1"/>
    <property type="molecule type" value="Genomic_DNA"/>
</dbReference>
<dbReference type="GO" id="GO:0008270">
    <property type="term" value="F:zinc ion binding"/>
    <property type="evidence" value="ECO:0007669"/>
    <property type="project" value="InterPro"/>
</dbReference>
<accession>A0A8J6HAL3</accession>
<dbReference type="PROSITE" id="PS50023">
    <property type="entry name" value="LIM_DOMAIN_2"/>
    <property type="match status" value="2"/>
</dbReference>